<proteinExistence type="predicted"/>
<evidence type="ECO:0000313" key="3">
    <source>
        <dbReference type="Proteomes" id="UP000799424"/>
    </source>
</evidence>
<protein>
    <submittedName>
        <fullName evidence="2">Uncharacterized protein</fullName>
    </submittedName>
</protein>
<sequence>MLIVGAVAGATLAAPAQDVTAVASSANPTLPPVLPVNPVPLELPRDEPTPVSGVMPQLSRDAQKTKKKKKKKKPKPTAEDDEDEDTTSGVQQLSNSIVFPTACMRECLEEFGDLGEKAQKKKGKILYKCVWNCQKDYYSI</sequence>
<evidence type="ECO:0000313" key="2">
    <source>
        <dbReference type="EMBL" id="KAF2833451.1"/>
    </source>
</evidence>
<keyword evidence="3" id="KW-1185">Reference proteome</keyword>
<gene>
    <name evidence="2" type="ORF">CC86DRAFT_400074</name>
</gene>
<name>A0A6A7AJH9_9PLEO</name>
<dbReference type="AlphaFoldDB" id="A0A6A7AJH9"/>
<dbReference type="Proteomes" id="UP000799424">
    <property type="component" value="Unassembled WGS sequence"/>
</dbReference>
<accession>A0A6A7AJH9</accession>
<dbReference type="EMBL" id="MU006216">
    <property type="protein sequence ID" value="KAF2833451.1"/>
    <property type="molecule type" value="Genomic_DNA"/>
</dbReference>
<feature type="compositionally biased region" description="Pro residues" evidence="1">
    <location>
        <begin position="29"/>
        <end position="38"/>
    </location>
</feature>
<feature type="region of interest" description="Disordered" evidence="1">
    <location>
        <begin position="25"/>
        <end position="93"/>
    </location>
</feature>
<organism evidence="2 3">
    <name type="scientific">Ophiobolus disseminans</name>
    <dbReference type="NCBI Taxonomy" id="1469910"/>
    <lineage>
        <taxon>Eukaryota</taxon>
        <taxon>Fungi</taxon>
        <taxon>Dikarya</taxon>
        <taxon>Ascomycota</taxon>
        <taxon>Pezizomycotina</taxon>
        <taxon>Dothideomycetes</taxon>
        <taxon>Pleosporomycetidae</taxon>
        <taxon>Pleosporales</taxon>
        <taxon>Pleosporineae</taxon>
        <taxon>Phaeosphaeriaceae</taxon>
        <taxon>Ophiobolus</taxon>
    </lineage>
</organism>
<evidence type="ECO:0000256" key="1">
    <source>
        <dbReference type="SAM" id="MobiDB-lite"/>
    </source>
</evidence>
<reference evidence="2" key="1">
    <citation type="journal article" date="2020" name="Stud. Mycol.">
        <title>101 Dothideomycetes genomes: a test case for predicting lifestyles and emergence of pathogens.</title>
        <authorList>
            <person name="Haridas S."/>
            <person name="Albert R."/>
            <person name="Binder M."/>
            <person name="Bloem J."/>
            <person name="Labutti K."/>
            <person name="Salamov A."/>
            <person name="Andreopoulos B."/>
            <person name="Baker S."/>
            <person name="Barry K."/>
            <person name="Bills G."/>
            <person name="Bluhm B."/>
            <person name="Cannon C."/>
            <person name="Castanera R."/>
            <person name="Culley D."/>
            <person name="Daum C."/>
            <person name="Ezra D."/>
            <person name="Gonzalez J."/>
            <person name="Henrissat B."/>
            <person name="Kuo A."/>
            <person name="Liang C."/>
            <person name="Lipzen A."/>
            <person name="Lutzoni F."/>
            <person name="Magnuson J."/>
            <person name="Mondo S."/>
            <person name="Nolan M."/>
            <person name="Ohm R."/>
            <person name="Pangilinan J."/>
            <person name="Park H.-J."/>
            <person name="Ramirez L."/>
            <person name="Alfaro M."/>
            <person name="Sun H."/>
            <person name="Tritt A."/>
            <person name="Yoshinaga Y."/>
            <person name="Zwiers L.-H."/>
            <person name="Turgeon B."/>
            <person name="Goodwin S."/>
            <person name="Spatafora J."/>
            <person name="Crous P."/>
            <person name="Grigoriev I."/>
        </authorList>
    </citation>
    <scope>NUCLEOTIDE SEQUENCE</scope>
    <source>
        <strain evidence="2">CBS 113818</strain>
    </source>
</reference>
<feature type="compositionally biased region" description="Basic residues" evidence="1">
    <location>
        <begin position="65"/>
        <end position="75"/>
    </location>
</feature>